<sequence>MNRFARPLQIACRCAARAAAVLLRTGRVLVAAVVRADARAEAALRSWARPTTTRVVEVLRRLAAANCGDALSRHLPCRSRERTRDASLLDDRP</sequence>
<dbReference type="Proteomes" id="UP001596067">
    <property type="component" value="Unassembled WGS sequence"/>
</dbReference>
<organism evidence="1 2">
    <name type="scientific">Kitasatospora aburaviensis</name>
    <dbReference type="NCBI Taxonomy" id="67265"/>
    <lineage>
        <taxon>Bacteria</taxon>
        <taxon>Bacillati</taxon>
        <taxon>Actinomycetota</taxon>
        <taxon>Actinomycetes</taxon>
        <taxon>Kitasatosporales</taxon>
        <taxon>Streptomycetaceae</taxon>
        <taxon>Kitasatospora</taxon>
    </lineage>
</organism>
<gene>
    <name evidence="1" type="ORF">ACFP0N_18310</name>
</gene>
<evidence type="ECO:0008006" key="3">
    <source>
        <dbReference type="Google" id="ProtNLM"/>
    </source>
</evidence>
<keyword evidence="2" id="KW-1185">Reference proteome</keyword>
<dbReference type="EMBL" id="JBHSOD010000021">
    <property type="protein sequence ID" value="MFC5886925.1"/>
    <property type="molecule type" value="Genomic_DNA"/>
</dbReference>
<reference evidence="2" key="1">
    <citation type="journal article" date="2019" name="Int. J. Syst. Evol. Microbiol.">
        <title>The Global Catalogue of Microorganisms (GCM) 10K type strain sequencing project: providing services to taxonomists for standard genome sequencing and annotation.</title>
        <authorList>
            <consortium name="The Broad Institute Genomics Platform"/>
            <consortium name="The Broad Institute Genome Sequencing Center for Infectious Disease"/>
            <person name="Wu L."/>
            <person name="Ma J."/>
        </authorList>
    </citation>
    <scope>NUCLEOTIDE SEQUENCE [LARGE SCALE GENOMIC DNA]</scope>
    <source>
        <strain evidence="2">CGMCC 4.1469</strain>
    </source>
</reference>
<evidence type="ECO:0000313" key="2">
    <source>
        <dbReference type="Proteomes" id="UP001596067"/>
    </source>
</evidence>
<proteinExistence type="predicted"/>
<accession>A0ABW1EZ19</accession>
<comment type="caution">
    <text evidence="1">The sequence shown here is derived from an EMBL/GenBank/DDBJ whole genome shotgun (WGS) entry which is preliminary data.</text>
</comment>
<name>A0ABW1EZ19_9ACTN</name>
<evidence type="ECO:0000313" key="1">
    <source>
        <dbReference type="EMBL" id="MFC5886925.1"/>
    </source>
</evidence>
<dbReference type="RefSeq" id="WP_313767463.1">
    <property type="nucleotide sequence ID" value="NZ_BAAAVH010000027.1"/>
</dbReference>
<protein>
    <recommendedName>
        <fullName evidence="3">Secreted protein</fullName>
    </recommendedName>
</protein>